<dbReference type="Pfam" id="PF01266">
    <property type="entry name" value="DAO"/>
    <property type="match status" value="1"/>
</dbReference>
<proteinExistence type="predicted"/>
<dbReference type="InParanoid" id="A0A2K3D5P6"/>
<dbReference type="AlphaFoldDB" id="A0A2K3D5P6"/>
<dbReference type="InterPro" id="IPR005805">
    <property type="entry name" value="Rieske_Fe-S_prot_C"/>
</dbReference>
<dbReference type="ExpressionAtlas" id="A0A2K3D5P6">
    <property type="expression patterns" value="baseline and differential"/>
</dbReference>
<dbReference type="InterPro" id="IPR017941">
    <property type="entry name" value="Rieske_2Fe-2S"/>
</dbReference>
<keyword evidence="2" id="KW-0479">Metal-binding</keyword>
<dbReference type="Proteomes" id="UP000006906">
    <property type="component" value="Chromosome 12"/>
</dbReference>
<dbReference type="Gene3D" id="2.102.10.10">
    <property type="entry name" value="Rieske [2Fe-2S] iron-sulphur domain"/>
    <property type="match status" value="1"/>
</dbReference>
<keyword evidence="1" id="KW-0001">2Fe-2S</keyword>
<dbReference type="GO" id="GO:0016020">
    <property type="term" value="C:membrane"/>
    <property type="evidence" value="ECO:0007669"/>
    <property type="project" value="InterPro"/>
</dbReference>
<dbReference type="Gene3D" id="3.30.9.10">
    <property type="entry name" value="D-Amino Acid Oxidase, subunit A, domain 2"/>
    <property type="match status" value="2"/>
</dbReference>
<dbReference type="Pfam" id="PF00355">
    <property type="entry name" value="Rieske"/>
    <property type="match status" value="1"/>
</dbReference>
<reference evidence="8 9" key="1">
    <citation type="journal article" date="2007" name="Science">
        <title>The Chlamydomonas genome reveals the evolution of key animal and plant functions.</title>
        <authorList>
            <person name="Merchant S.S."/>
            <person name="Prochnik S.E."/>
            <person name="Vallon O."/>
            <person name="Harris E.H."/>
            <person name="Karpowicz S.J."/>
            <person name="Witman G.B."/>
            <person name="Terry A."/>
            <person name="Salamov A."/>
            <person name="Fritz-Laylin L.K."/>
            <person name="Marechal-Drouard L."/>
            <person name="Marshall W.F."/>
            <person name="Qu L.H."/>
            <person name="Nelson D.R."/>
            <person name="Sanderfoot A.A."/>
            <person name="Spalding M.H."/>
            <person name="Kapitonov V.V."/>
            <person name="Ren Q."/>
            <person name="Ferris P."/>
            <person name="Lindquist E."/>
            <person name="Shapiro H."/>
            <person name="Lucas S.M."/>
            <person name="Grimwood J."/>
            <person name="Schmutz J."/>
            <person name="Cardol P."/>
            <person name="Cerutti H."/>
            <person name="Chanfreau G."/>
            <person name="Chen C.L."/>
            <person name="Cognat V."/>
            <person name="Croft M.T."/>
            <person name="Dent R."/>
            <person name="Dutcher S."/>
            <person name="Fernandez E."/>
            <person name="Fukuzawa H."/>
            <person name="Gonzalez-Ballester D."/>
            <person name="Gonzalez-Halphen D."/>
            <person name="Hallmann A."/>
            <person name="Hanikenne M."/>
            <person name="Hippler M."/>
            <person name="Inwood W."/>
            <person name="Jabbari K."/>
            <person name="Kalanon M."/>
            <person name="Kuras R."/>
            <person name="Lefebvre P.A."/>
            <person name="Lemaire S.D."/>
            <person name="Lobanov A.V."/>
            <person name="Lohr M."/>
            <person name="Manuell A."/>
            <person name="Meier I."/>
            <person name="Mets L."/>
            <person name="Mittag M."/>
            <person name="Mittelmeier T."/>
            <person name="Moroney J.V."/>
            <person name="Moseley J."/>
            <person name="Napoli C."/>
            <person name="Nedelcu A.M."/>
            <person name="Niyogi K."/>
            <person name="Novoselov S.V."/>
            <person name="Paulsen I.T."/>
            <person name="Pazour G."/>
            <person name="Purton S."/>
            <person name="Ral J.P."/>
            <person name="Riano-Pachon D.M."/>
            <person name="Riekhof W."/>
            <person name="Rymarquis L."/>
            <person name="Schroda M."/>
            <person name="Stern D."/>
            <person name="Umen J."/>
            <person name="Willows R."/>
            <person name="Wilson N."/>
            <person name="Zimmer S.L."/>
            <person name="Allmer J."/>
            <person name="Balk J."/>
            <person name="Bisova K."/>
            <person name="Chen C.J."/>
            <person name="Elias M."/>
            <person name="Gendler K."/>
            <person name="Hauser C."/>
            <person name="Lamb M.R."/>
            <person name="Ledford H."/>
            <person name="Long J.C."/>
            <person name="Minagawa J."/>
            <person name="Page M.D."/>
            <person name="Pan J."/>
            <person name="Pootakham W."/>
            <person name="Roje S."/>
            <person name="Rose A."/>
            <person name="Stahlberg E."/>
            <person name="Terauchi A.M."/>
            <person name="Yang P."/>
            <person name="Ball S."/>
            <person name="Bowler C."/>
            <person name="Dieckmann C.L."/>
            <person name="Gladyshev V.N."/>
            <person name="Green P."/>
            <person name="Jorgensen R."/>
            <person name="Mayfield S."/>
            <person name="Mueller-Roeber B."/>
            <person name="Rajamani S."/>
            <person name="Sayre R.T."/>
            <person name="Brokstein P."/>
            <person name="Dubchak I."/>
            <person name="Goodstein D."/>
            <person name="Hornick L."/>
            <person name="Huang Y.W."/>
            <person name="Jhaveri J."/>
            <person name="Luo Y."/>
            <person name="Martinez D."/>
            <person name="Ngau W.C."/>
            <person name="Otillar B."/>
            <person name="Poliakov A."/>
            <person name="Porter A."/>
            <person name="Szajkowski L."/>
            <person name="Werner G."/>
            <person name="Zhou K."/>
            <person name="Grigoriev I.V."/>
            <person name="Rokhsar D.S."/>
            <person name="Grossman A.R."/>
        </authorList>
    </citation>
    <scope>NUCLEOTIDE SEQUENCE [LARGE SCALE GENOMIC DNA]</scope>
    <source>
        <strain evidence="9">CC-503</strain>
    </source>
</reference>
<evidence type="ECO:0000313" key="8">
    <source>
        <dbReference type="EMBL" id="PNW75862.1"/>
    </source>
</evidence>
<keyword evidence="5" id="KW-1015">Disulfide bond</keyword>
<dbReference type="GO" id="GO:0051537">
    <property type="term" value="F:2 iron, 2 sulfur cluster binding"/>
    <property type="evidence" value="ECO:0007669"/>
    <property type="project" value="UniProtKB-KW"/>
</dbReference>
<dbReference type="EMBL" id="CM008973">
    <property type="protein sequence ID" value="PNW75862.1"/>
    <property type="molecule type" value="Genomic_DNA"/>
</dbReference>
<evidence type="ECO:0000256" key="3">
    <source>
        <dbReference type="ARBA" id="ARBA00023004"/>
    </source>
</evidence>
<dbReference type="Gramene" id="PNW75862">
    <property type="protein sequence ID" value="PNW75862"/>
    <property type="gene ID" value="CHLRE_12g557350v5"/>
</dbReference>
<keyword evidence="3" id="KW-0408">Iron</keyword>
<name>A0A2K3D5P6_CHLRE</name>
<keyword evidence="4" id="KW-0411">Iron-sulfur</keyword>
<dbReference type="OrthoDB" id="429143at2759"/>
<evidence type="ECO:0000256" key="6">
    <source>
        <dbReference type="SAM" id="MobiDB-lite"/>
    </source>
</evidence>
<dbReference type="Gene3D" id="3.50.50.60">
    <property type="entry name" value="FAD/NAD(P)-binding domain"/>
    <property type="match status" value="2"/>
</dbReference>
<evidence type="ECO:0000256" key="2">
    <source>
        <dbReference type="ARBA" id="ARBA00022723"/>
    </source>
</evidence>
<dbReference type="STRING" id="3055.A0A2K3D5P6"/>
<dbReference type="GO" id="GO:0005737">
    <property type="term" value="C:cytoplasm"/>
    <property type="evidence" value="ECO:0000318"/>
    <property type="project" value="GO_Central"/>
</dbReference>
<evidence type="ECO:0000313" key="9">
    <source>
        <dbReference type="Proteomes" id="UP000006906"/>
    </source>
</evidence>
<evidence type="ECO:0000256" key="5">
    <source>
        <dbReference type="ARBA" id="ARBA00023157"/>
    </source>
</evidence>
<evidence type="ECO:0000256" key="1">
    <source>
        <dbReference type="ARBA" id="ARBA00022714"/>
    </source>
</evidence>
<dbReference type="PANTHER" id="PTHR13847:SF281">
    <property type="entry name" value="FAD DEPENDENT OXIDOREDUCTASE DOMAIN-CONTAINING PROTEIN"/>
    <property type="match status" value="1"/>
</dbReference>
<evidence type="ECO:0000256" key="4">
    <source>
        <dbReference type="ARBA" id="ARBA00023014"/>
    </source>
</evidence>
<protein>
    <recommendedName>
        <fullName evidence="7">Rieske domain-containing protein</fullName>
    </recommendedName>
</protein>
<organism evidence="8 9">
    <name type="scientific">Chlamydomonas reinhardtii</name>
    <name type="common">Chlamydomonas smithii</name>
    <dbReference type="NCBI Taxonomy" id="3055"/>
    <lineage>
        <taxon>Eukaryota</taxon>
        <taxon>Viridiplantae</taxon>
        <taxon>Chlorophyta</taxon>
        <taxon>core chlorophytes</taxon>
        <taxon>Chlorophyceae</taxon>
        <taxon>CS clade</taxon>
        <taxon>Chlamydomonadales</taxon>
        <taxon>Chlamydomonadaceae</taxon>
        <taxon>Chlamydomonas</taxon>
    </lineage>
</organism>
<dbReference type="PANTHER" id="PTHR13847">
    <property type="entry name" value="SARCOSINE DEHYDROGENASE-RELATED"/>
    <property type="match status" value="1"/>
</dbReference>
<dbReference type="RefSeq" id="XP_042918884.1">
    <property type="nucleotide sequence ID" value="XM_043069117.1"/>
</dbReference>
<evidence type="ECO:0000259" key="7">
    <source>
        <dbReference type="PROSITE" id="PS51296"/>
    </source>
</evidence>
<keyword evidence="9" id="KW-1185">Reference proteome</keyword>
<dbReference type="GeneID" id="5728373"/>
<dbReference type="InterPro" id="IPR006076">
    <property type="entry name" value="FAD-dep_OxRdtase"/>
</dbReference>
<dbReference type="KEGG" id="cre:CHLRE_12g557350v5"/>
<accession>A0A2K3D5P6</accession>
<dbReference type="SUPFAM" id="SSF51905">
    <property type="entry name" value="FAD/NAD(P)-binding domain"/>
    <property type="match status" value="1"/>
</dbReference>
<feature type="region of interest" description="Disordered" evidence="6">
    <location>
        <begin position="150"/>
        <end position="201"/>
    </location>
</feature>
<dbReference type="InterPro" id="IPR036922">
    <property type="entry name" value="Rieske_2Fe-2S_sf"/>
</dbReference>
<dbReference type="SUPFAM" id="SSF50022">
    <property type="entry name" value="ISP domain"/>
    <property type="match status" value="1"/>
</dbReference>
<dbReference type="PRINTS" id="PR00162">
    <property type="entry name" value="RIESKE"/>
</dbReference>
<sequence length="688" mass="72953">MPPPHRELAPAGATLPHSRKVPGPLRNPWGQDQLRPRYPRLEEDVTADVVVVGAGLSGLCTAYRLLRAGKSVVVLESKVVGSGSSGRGLGMISPWIDDTYLEVERTLGLEAARAVSASHRAAADFVRGLVKEEGIECGLEEVEAAVAARLEPSPASTRSQQAGPRRPQEGVGNSGAAADARGEELSPYQQQQLEWQRRQEERQARREEERAARALRQELAACCRAGVEGSHVAFRRRAGGESDELLLLPGGLNLQPLRLLQGLAEAVTRRGGRIYEHSRAKGGKVTGPAGGRVQLLDAPHTATATQAVILATHSPINRNQLWVHDRQLPKRSYTLGIEVPRGSVPDHFRQFVALAPVHGGGLWGGVAGALLPPGLFASSASARKQQVSVRLAPLPAGHHIAQGEGGGGGAAYGPSLESNKELLLVHGALHQQGQDEKQYGDPWGELEAWARERFPMSGRTLYCWSGSDYYPADLLGLYGRDPLDLSRPPVYVLTGHGGQEWTGAVLGSEAVAGTITGAPPPWAPAYRPSRFVPGALAKYTRELSLYFGTVAAALLKHVVPRSLEDVAGLVAPGAVEERLEPGQGRVVQQGLLKVALWRDGGGQLHRHSALCTHLGCCVEWNPLDSTFDCPCHGSQFDACGGCLHGPAVADLEDLGGPLAAAATGRPLQAALQGLKGLRASTPAGNSST</sequence>
<feature type="domain" description="Rieske" evidence="7">
    <location>
        <begin position="571"/>
        <end position="652"/>
    </location>
</feature>
<dbReference type="GO" id="GO:0046872">
    <property type="term" value="F:metal ion binding"/>
    <property type="evidence" value="ECO:0007669"/>
    <property type="project" value="UniProtKB-KW"/>
</dbReference>
<dbReference type="PROSITE" id="PS51296">
    <property type="entry name" value="RIESKE"/>
    <property type="match status" value="1"/>
</dbReference>
<feature type="region of interest" description="Disordered" evidence="6">
    <location>
        <begin position="1"/>
        <end position="34"/>
    </location>
</feature>
<gene>
    <name evidence="8" type="ORF">CHLRE_12g557350v5</name>
</gene>
<dbReference type="InterPro" id="IPR036188">
    <property type="entry name" value="FAD/NAD-bd_sf"/>
</dbReference>